<organism evidence="1 2">
    <name type="scientific">Paraglomus occultum</name>
    <dbReference type="NCBI Taxonomy" id="144539"/>
    <lineage>
        <taxon>Eukaryota</taxon>
        <taxon>Fungi</taxon>
        <taxon>Fungi incertae sedis</taxon>
        <taxon>Mucoromycota</taxon>
        <taxon>Glomeromycotina</taxon>
        <taxon>Glomeromycetes</taxon>
        <taxon>Paraglomerales</taxon>
        <taxon>Paraglomeraceae</taxon>
        <taxon>Paraglomus</taxon>
    </lineage>
</organism>
<reference evidence="1" key="1">
    <citation type="submission" date="2021-06" db="EMBL/GenBank/DDBJ databases">
        <authorList>
            <person name="Kallberg Y."/>
            <person name="Tangrot J."/>
            <person name="Rosling A."/>
        </authorList>
    </citation>
    <scope>NUCLEOTIDE SEQUENCE</scope>
    <source>
        <strain evidence="1">IA702</strain>
    </source>
</reference>
<dbReference type="AlphaFoldDB" id="A0A9N9DRJ0"/>
<dbReference type="OrthoDB" id="10336391at2759"/>
<sequence length="123" mass="13915">MTKPHMRPTSATLSPPLYTDVRSKNCRQRKICSKCRTTRRSMKMLSLRIGKIETLVDVLTKTMQQIANLAESEAIYGPSFSNLLVNYKKTDSTSIYLSNHIDELKNLVKMNSECADSLDAAEK</sequence>
<accession>A0A9N9DRJ0</accession>
<name>A0A9N9DRJ0_9GLOM</name>
<gene>
    <name evidence="1" type="ORF">POCULU_LOCUS9623</name>
</gene>
<evidence type="ECO:0000313" key="2">
    <source>
        <dbReference type="Proteomes" id="UP000789572"/>
    </source>
</evidence>
<proteinExistence type="predicted"/>
<evidence type="ECO:0000313" key="1">
    <source>
        <dbReference type="EMBL" id="CAG8644805.1"/>
    </source>
</evidence>
<dbReference type="Proteomes" id="UP000789572">
    <property type="component" value="Unassembled WGS sequence"/>
</dbReference>
<keyword evidence="2" id="KW-1185">Reference proteome</keyword>
<dbReference type="EMBL" id="CAJVPJ010003785">
    <property type="protein sequence ID" value="CAG8644805.1"/>
    <property type="molecule type" value="Genomic_DNA"/>
</dbReference>
<comment type="caution">
    <text evidence="1">The sequence shown here is derived from an EMBL/GenBank/DDBJ whole genome shotgun (WGS) entry which is preliminary data.</text>
</comment>
<protein>
    <submittedName>
        <fullName evidence="1">11291_t:CDS:1</fullName>
    </submittedName>
</protein>